<dbReference type="RefSeq" id="WP_020964575.1">
    <property type="nucleotide sequence ID" value="NZ_CP045670.1"/>
</dbReference>
<evidence type="ECO:0000313" key="2">
    <source>
        <dbReference type="Proteomes" id="UP000593915"/>
    </source>
</evidence>
<proteinExistence type="predicted"/>
<dbReference type="GeneID" id="301089439"/>
<dbReference type="Proteomes" id="UP000593915">
    <property type="component" value="Chromosome"/>
</dbReference>
<evidence type="ECO:0000313" key="1">
    <source>
        <dbReference type="EMBL" id="QOW60849.1"/>
    </source>
</evidence>
<organism evidence="1 2">
    <name type="scientific">Treponema pedis</name>
    <dbReference type="NCBI Taxonomy" id="409322"/>
    <lineage>
        <taxon>Bacteria</taxon>
        <taxon>Pseudomonadati</taxon>
        <taxon>Spirochaetota</taxon>
        <taxon>Spirochaetia</taxon>
        <taxon>Spirochaetales</taxon>
        <taxon>Treponemataceae</taxon>
        <taxon>Treponema</taxon>
    </lineage>
</organism>
<dbReference type="AlphaFoldDB" id="A0A7S6WPR9"/>
<sequence length="166" mass="19411">MKNFKTSEELVNMFSQKLEGLMHFKEKNYGDKILSIYEKWEKIISDEKIAANCELSDINNGIAIITVNHSGWSQHIFMKKKKILANFKKFYPELKVKNISVIVQSNFIQNTPPKIKSEYTPSVEEIREIEEFEKTYKKEKSIAPELENALKNLKKAVLQNNIKQLQ</sequence>
<name>A0A7S6WPR9_9SPIR</name>
<dbReference type="EMBL" id="CP061839">
    <property type="protein sequence ID" value="QOW60849.1"/>
    <property type="molecule type" value="Genomic_DNA"/>
</dbReference>
<reference evidence="1 2" key="1">
    <citation type="submission" date="2020-09" db="EMBL/GenBank/DDBJ databases">
        <title>Characterization of Treponema spp. from bovine digital dermatitis in Korea.</title>
        <authorList>
            <person name="Espiritu H.M."/>
            <person name="Cho Y.I."/>
            <person name="Mamuad L."/>
        </authorList>
    </citation>
    <scope>NUCLEOTIDE SEQUENCE [LARGE SCALE GENOMIC DNA]</scope>
    <source>
        <strain evidence="1 2">KS1</strain>
    </source>
</reference>
<dbReference type="InterPro" id="IPR007922">
    <property type="entry name" value="DciA-like"/>
</dbReference>
<protein>
    <submittedName>
        <fullName evidence="1">DUF721 domain-containing protein</fullName>
    </submittedName>
</protein>
<dbReference type="Pfam" id="PF05258">
    <property type="entry name" value="DciA"/>
    <property type="match status" value="1"/>
</dbReference>
<accession>A0A7S6WPR9</accession>
<gene>
    <name evidence="1" type="ORF">IFE08_13895</name>
</gene>